<feature type="domain" description="PHD-type" evidence="7">
    <location>
        <begin position="43"/>
        <end position="100"/>
    </location>
</feature>
<dbReference type="PROSITE" id="PS01359">
    <property type="entry name" value="ZF_PHD_1"/>
    <property type="match status" value="1"/>
</dbReference>
<dbReference type="SUPFAM" id="SSF57903">
    <property type="entry name" value="FYVE/PHD zinc finger"/>
    <property type="match status" value="1"/>
</dbReference>
<gene>
    <name evidence="8" type="ORF">Pmani_000618</name>
</gene>
<dbReference type="InterPro" id="IPR011011">
    <property type="entry name" value="Znf_FYVE_PHD"/>
</dbReference>
<keyword evidence="3" id="KW-0862">Zinc</keyword>
<evidence type="ECO:0000313" key="8">
    <source>
        <dbReference type="EMBL" id="KAK4329005.1"/>
    </source>
</evidence>
<feature type="region of interest" description="Disordered" evidence="6">
    <location>
        <begin position="328"/>
        <end position="411"/>
    </location>
</feature>
<dbReference type="InterPro" id="IPR019787">
    <property type="entry name" value="Znf_PHD-finger"/>
</dbReference>
<keyword evidence="9" id="KW-1185">Reference proteome</keyword>
<evidence type="ECO:0000259" key="7">
    <source>
        <dbReference type="PROSITE" id="PS50016"/>
    </source>
</evidence>
<dbReference type="EMBL" id="JAWZYT010000044">
    <property type="protein sequence ID" value="KAK4329005.1"/>
    <property type="molecule type" value="Genomic_DNA"/>
</dbReference>
<evidence type="ECO:0000256" key="3">
    <source>
        <dbReference type="ARBA" id="ARBA00022833"/>
    </source>
</evidence>
<feature type="coiled-coil region" evidence="5">
    <location>
        <begin position="101"/>
        <end position="171"/>
    </location>
</feature>
<dbReference type="Gene3D" id="3.30.70.1820">
    <property type="entry name" value="L1 transposable element, RRM domain"/>
    <property type="match status" value="1"/>
</dbReference>
<comment type="caution">
    <text evidence="8">The sequence shown here is derived from an EMBL/GenBank/DDBJ whole genome shotgun (WGS) entry which is preliminary data.</text>
</comment>
<dbReference type="PANTHER" id="PTHR37445">
    <property type="entry name" value="PROTEIN CBG24663"/>
    <property type="match status" value="1"/>
</dbReference>
<reference evidence="8" key="1">
    <citation type="submission" date="2023-11" db="EMBL/GenBank/DDBJ databases">
        <title>Genome assemblies of two species of porcelain crab, Petrolisthes cinctipes and Petrolisthes manimaculis (Anomura: Porcellanidae).</title>
        <authorList>
            <person name="Angst P."/>
        </authorList>
    </citation>
    <scope>NUCLEOTIDE SEQUENCE</scope>
    <source>
        <strain evidence="8">PB745_02</strain>
        <tissue evidence="8">Gill</tissue>
    </source>
</reference>
<dbReference type="Proteomes" id="UP001292094">
    <property type="component" value="Unassembled WGS sequence"/>
</dbReference>
<dbReference type="InterPro" id="IPR001965">
    <property type="entry name" value="Znf_PHD"/>
</dbReference>
<evidence type="ECO:0000313" key="9">
    <source>
        <dbReference type="Proteomes" id="UP001292094"/>
    </source>
</evidence>
<evidence type="ECO:0000256" key="5">
    <source>
        <dbReference type="SAM" id="Coils"/>
    </source>
</evidence>
<organism evidence="8 9">
    <name type="scientific">Petrolisthes manimaculis</name>
    <dbReference type="NCBI Taxonomy" id="1843537"/>
    <lineage>
        <taxon>Eukaryota</taxon>
        <taxon>Metazoa</taxon>
        <taxon>Ecdysozoa</taxon>
        <taxon>Arthropoda</taxon>
        <taxon>Crustacea</taxon>
        <taxon>Multicrustacea</taxon>
        <taxon>Malacostraca</taxon>
        <taxon>Eumalacostraca</taxon>
        <taxon>Eucarida</taxon>
        <taxon>Decapoda</taxon>
        <taxon>Pleocyemata</taxon>
        <taxon>Anomura</taxon>
        <taxon>Galatheoidea</taxon>
        <taxon>Porcellanidae</taxon>
        <taxon>Petrolisthes</taxon>
    </lineage>
</organism>
<feature type="compositionally biased region" description="Basic and acidic residues" evidence="6">
    <location>
        <begin position="330"/>
        <end position="340"/>
    </location>
</feature>
<protein>
    <recommendedName>
        <fullName evidence="7">PHD-type domain-containing protein</fullName>
    </recommendedName>
</protein>
<keyword evidence="5" id="KW-0175">Coiled coil</keyword>
<name>A0AAE1QM52_9EUCA</name>
<keyword evidence="2 4" id="KW-0863">Zinc-finger</keyword>
<dbReference type="PROSITE" id="PS50016">
    <property type="entry name" value="ZF_PHD_2"/>
    <property type="match status" value="1"/>
</dbReference>
<dbReference type="PANTHER" id="PTHR37445:SF3">
    <property type="entry name" value="ZINC FINGER PHD-TYPE DOMAIN-CONTAINING PROTEIN"/>
    <property type="match status" value="1"/>
</dbReference>
<evidence type="ECO:0000256" key="6">
    <source>
        <dbReference type="SAM" id="MobiDB-lite"/>
    </source>
</evidence>
<dbReference type="AlphaFoldDB" id="A0AAE1QM52"/>
<evidence type="ECO:0000256" key="1">
    <source>
        <dbReference type="ARBA" id="ARBA00022723"/>
    </source>
</evidence>
<dbReference type="Gene3D" id="3.30.40.10">
    <property type="entry name" value="Zinc/RING finger domain, C3HC4 (zinc finger)"/>
    <property type="match status" value="1"/>
</dbReference>
<accession>A0AAE1QM52</accession>
<dbReference type="InterPro" id="IPR013083">
    <property type="entry name" value="Znf_RING/FYVE/PHD"/>
</dbReference>
<sequence>MANNRPELRSADRKGKKRCIECSYFAVLNENQVYKSCESSNESAKCGDCGVRVGDADNGVQCEFCKLWYHAGCCKVSIKTYKTLKDEPSLPWSCKTCKSKISRNLAEVERLREEIFNLKKELRELNRQNNWVKQQAEDNEAKWEDRGRIMAEQAADKMMERMREKEDKEKRRNNLIMFNVPESDKEETRDRVKEDTEICEHIFVQKLEVENFKIEKVVRLGKKANGRIRPTLVRVEDEETKWRLISRGKMLKNDAEEKMKKIGMSPDLTKTEQQENKRLRNILEEKKRGGGRWKIQRGRIINLDVPYWQQTNYGQKPNYHSVHIRAQMQKRNESDIDTERPNTTVKPTRNAEPGREDPNLEAELGLSGNVEEQQVTKETKNEEAEEERNEATEDENQNENKEEEVQEDQGN</sequence>
<dbReference type="SMART" id="SM00249">
    <property type="entry name" value="PHD"/>
    <property type="match status" value="1"/>
</dbReference>
<dbReference type="InterPro" id="IPR019786">
    <property type="entry name" value="Zinc_finger_PHD-type_CS"/>
</dbReference>
<keyword evidence="1" id="KW-0479">Metal-binding</keyword>
<proteinExistence type="predicted"/>
<feature type="compositionally biased region" description="Acidic residues" evidence="6">
    <location>
        <begin position="383"/>
        <end position="411"/>
    </location>
</feature>
<dbReference type="GO" id="GO:0008270">
    <property type="term" value="F:zinc ion binding"/>
    <property type="evidence" value="ECO:0007669"/>
    <property type="project" value="UniProtKB-KW"/>
</dbReference>
<evidence type="ECO:0000256" key="2">
    <source>
        <dbReference type="ARBA" id="ARBA00022771"/>
    </source>
</evidence>
<evidence type="ECO:0000256" key="4">
    <source>
        <dbReference type="PROSITE-ProRule" id="PRU00146"/>
    </source>
</evidence>